<name>A0A1I8F700_9PLAT</name>
<feature type="compositionally biased region" description="Low complexity" evidence="1">
    <location>
        <begin position="539"/>
        <end position="552"/>
    </location>
</feature>
<evidence type="ECO:0000256" key="1">
    <source>
        <dbReference type="SAM" id="MobiDB-lite"/>
    </source>
</evidence>
<evidence type="ECO:0000313" key="2">
    <source>
        <dbReference type="Proteomes" id="UP000095280"/>
    </source>
</evidence>
<reference evidence="3" key="1">
    <citation type="submission" date="2016-11" db="UniProtKB">
        <authorList>
            <consortium name="WormBaseParasite"/>
        </authorList>
    </citation>
    <scope>IDENTIFICATION</scope>
</reference>
<organism evidence="2 3">
    <name type="scientific">Macrostomum lignano</name>
    <dbReference type="NCBI Taxonomy" id="282301"/>
    <lineage>
        <taxon>Eukaryota</taxon>
        <taxon>Metazoa</taxon>
        <taxon>Spiralia</taxon>
        <taxon>Lophotrochozoa</taxon>
        <taxon>Platyhelminthes</taxon>
        <taxon>Rhabditophora</taxon>
        <taxon>Macrostomorpha</taxon>
        <taxon>Macrostomida</taxon>
        <taxon>Macrostomidae</taxon>
        <taxon>Macrostomum</taxon>
    </lineage>
</organism>
<dbReference type="AlphaFoldDB" id="A0A1I8F700"/>
<protein>
    <submittedName>
        <fullName evidence="3">DNA-directed RNA polymerase</fullName>
    </submittedName>
</protein>
<feature type="region of interest" description="Disordered" evidence="1">
    <location>
        <begin position="496"/>
        <end position="558"/>
    </location>
</feature>
<feature type="region of interest" description="Disordered" evidence="1">
    <location>
        <begin position="341"/>
        <end position="419"/>
    </location>
</feature>
<dbReference type="Proteomes" id="UP000095280">
    <property type="component" value="Unplaced"/>
</dbReference>
<feature type="region of interest" description="Disordered" evidence="1">
    <location>
        <begin position="237"/>
        <end position="325"/>
    </location>
</feature>
<feature type="compositionally biased region" description="Low complexity" evidence="1">
    <location>
        <begin position="499"/>
        <end position="519"/>
    </location>
</feature>
<sequence length="558" mass="59021">RWRRFWRTVRVWGSKPFGEERLPRRRVSLRALLQLTAGGCGLARATRPDEATTEIKKSLAGKAMKQPDASRRRRCCCELMAAGVRRALAAVAPTGQPPCESPHKLDFDPSRASSFKRLQKCPDCRLPAAFRNCCLLLLGPRLQLQQPQRAVNLAADYILRTDLFKRSPSRWGGSLAERKTCVHIRSVRGAFQVKLLGQPLVFVKIHIADFRARVTLQADLSPGGAHQPEILRRLAEPHPGDKQRAGGDLCVQGTAGRGRQGADPPDRGRPARTENPGSLKSPNPPAPPSPPRLLPPPEQPKRRRRCRRQLGEQSGQSVLRPAPAAGDEAVVAAAQLPGLRDAEASERSAASETVSKPASSARGGRTAQQEAPTVLGGGSAKQQGTARSAVCAGTDSRSRRRAASSEEIGGGDGGAAQQQPTIATHLSLLLAGAADAASSGARCSGRRRRTAAACRWRAVPAIAQNQRVGAHHSSLRRRFNSAAVEAVAESADGCAVEEASGAGPAGSRRAARPPDGAADTARRSPLNAAAGSSSSPKQLLAQGSAAGLGLDGENLWDG</sequence>
<keyword evidence="2" id="KW-1185">Reference proteome</keyword>
<evidence type="ECO:0000313" key="3">
    <source>
        <dbReference type="WBParaSite" id="maker-unitig_23079-snap-gene-0.2-mRNA-1"/>
    </source>
</evidence>
<dbReference type="WBParaSite" id="maker-unitig_23079-snap-gene-0.2-mRNA-1">
    <property type="protein sequence ID" value="maker-unitig_23079-snap-gene-0.2-mRNA-1"/>
    <property type="gene ID" value="maker-unitig_23079-snap-gene-0.2"/>
</dbReference>
<proteinExistence type="predicted"/>
<feature type="compositionally biased region" description="Pro residues" evidence="1">
    <location>
        <begin position="282"/>
        <end position="298"/>
    </location>
</feature>
<accession>A0A1I8F700</accession>